<proteinExistence type="predicted"/>
<dbReference type="RefSeq" id="WP_182630931.1">
    <property type="nucleotide sequence ID" value="NZ_JAALDM010000018.1"/>
</dbReference>
<keyword evidence="2" id="KW-1185">Reference proteome</keyword>
<organism evidence="1 2">
    <name type="scientific">Dietzia aerolata</name>
    <dbReference type="NCBI Taxonomy" id="595984"/>
    <lineage>
        <taxon>Bacteria</taxon>
        <taxon>Bacillati</taxon>
        <taxon>Actinomycetota</taxon>
        <taxon>Actinomycetes</taxon>
        <taxon>Mycobacteriales</taxon>
        <taxon>Dietziaceae</taxon>
        <taxon>Dietzia</taxon>
    </lineage>
</organism>
<dbReference type="Proteomes" id="UP001589700">
    <property type="component" value="Unassembled WGS sequence"/>
</dbReference>
<name>A0ABV5JNB6_9ACTN</name>
<evidence type="ECO:0000313" key="2">
    <source>
        <dbReference type="Proteomes" id="UP001589700"/>
    </source>
</evidence>
<dbReference type="EMBL" id="JBHMDY010000002">
    <property type="protein sequence ID" value="MFB9258892.1"/>
    <property type="molecule type" value="Genomic_DNA"/>
</dbReference>
<reference evidence="1 2" key="1">
    <citation type="submission" date="2024-09" db="EMBL/GenBank/DDBJ databases">
        <authorList>
            <person name="Sun Q."/>
            <person name="Mori K."/>
        </authorList>
    </citation>
    <scope>NUCLEOTIDE SEQUENCE [LARGE SCALE GENOMIC DNA]</scope>
    <source>
        <strain evidence="1 2">CCM 7659</strain>
    </source>
</reference>
<evidence type="ECO:0000313" key="1">
    <source>
        <dbReference type="EMBL" id="MFB9258892.1"/>
    </source>
</evidence>
<gene>
    <name evidence="1" type="ORF">ACFFVD_03680</name>
</gene>
<accession>A0ABV5JNB6</accession>
<comment type="caution">
    <text evidence="1">The sequence shown here is derived from an EMBL/GenBank/DDBJ whole genome shotgun (WGS) entry which is preliminary data.</text>
</comment>
<protein>
    <submittedName>
        <fullName evidence="1">Uncharacterized protein</fullName>
    </submittedName>
</protein>
<sequence>MDIDPNDPPLGTVYAVPLSGLLAEPGRWGVIQVVSKGDQADLGDGPVTFGKPWGCVVIGFDAVFDAPPSIEDLDEVLRSEPIVLERVITFAHSDQHWELVGHSAVHVKVPVPLYRRGQMDDTCYCTDVFHGVEFTLPIKECENVYPFSVTTANTLSSTLIIAMEVEPEFSELIKEIADPKYFYRGIIGKFRALDL</sequence>